<evidence type="ECO:0000313" key="2">
    <source>
        <dbReference type="Proteomes" id="UP000284998"/>
    </source>
</evidence>
<accession>A0A414WU16</accession>
<organism evidence="1 2">
    <name type="scientific">Phocaeicola plebeius</name>
    <dbReference type="NCBI Taxonomy" id="310297"/>
    <lineage>
        <taxon>Bacteria</taxon>
        <taxon>Pseudomonadati</taxon>
        <taxon>Bacteroidota</taxon>
        <taxon>Bacteroidia</taxon>
        <taxon>Bacteroidales</taxon>
        <taxon>Bacteroidaceae</taxon>
        <taxon>Phocaeicola</taxon>
    </lineage>
</organism>
<proteinExistence type="predicted"/>
<dbReference type="Proteomes" id="UP000284998">
    <property type="component" value="Unassembled WGS sequence"/>
</dbReference>
<protein>
    <submittedName>
        <fullName evidence="1">Uncharacterized protein</fullName>
    </submittedName>
</protein>
<comment type="caution">
    <text evidence="1">The sequence shown here is derived from an EMBL/GenBank/DDBJ whole genome shotgun (WGS) entry which is preliminary data.</text>
</comment>
<evidence type="ECO:0000313" key="1">
    <source>
        <dbReference type="EMBL" id="RHH41616.1"/>
    </source>
</evidence>
<gene>
    <name evidence="1" type="ORF">DW204_12050</name>
</gene>
<reference evidence="1 2" key="1">
    <citation type="submission" date="2018-08" db="EMBL/GenBank/DDBJ databases">
        <title>A genome reference for cultivated species of the human gut microbiota.</title>
        <authorList>
            <person name="Zou Y."/>
            <person name="Xue W."/>
            <person name="Luo G."/>
        </authorList>
    </citation>
    <scope>NUCLEOTIDE SEQUENCE [LARGE SCALE GENOMIC DNA]</scope>
    <source>
        <strain evidence="1 2">AM17-44</strain>
    </source>
</reference>
<dbReference type="AlphaFoldDB" id="A0A414WU16"/>
<dbReference type="EMBL" id="QRJS01000035">
    <property type="protein sequence ID" value="RHH41616.1"/>
    <property type="molecule type" value="Genomic_DNA"/>
</dbReference>
<dbReference type="RefSeq" id="WP_118244248.1">
    <property type="nucleotide sequence ID" value="NZ_QRJS01000035.1"/>
</dbReference>
<name>A0A414WU16_9BACT</name>
<sequence length="146" mass="16724">MTISYRFSKIETKQFAIFPDSFNTQKDIETTINLNFAVDLRRTNIRCLVTITASQNEKRILILELACFFDIAPEGWKEIQIEDHWKVPVEFLRYIASITIGTARGVIHAKTEGTALNSFILPPFNLTEGIQKDYIISSKDVNIPEI</sequence>